<keyword evidence="7" id="KW-0902">Two-component regulatory system</keyword>
<accession>A0A563VJ57</accession>
<protein>
    <recommendedName>
        <fullName evidence="3">histidine kinase</fullName>
        <ecNumber evidence="3">2.7.13.3</ecNumber>
    </recommendedName>
</protein>
<evidence type="ECO:0000256" key="4">
    <source>
        <dbReference type="ARBA" id="ARBA00022553"/>
    </source>
</evidence>
<dbReference type="InterPro" id="IPR003661">
    <property type="entry name" value="HisK_dim/P_dom"/>
</dbReference>
<dbReference type="PROSITE" id="PS50109">
    <property type="entry name" value="HIS_KIN"/>
    <property type="match status" value="1"/>
</dbReference>
<evidence type="ECO:0000256" key="5">
    <source>
        <dbReference type="ARBA" id="ARBA00022679"/>
    </source>
</evidence>
<dbReference type="Pfam" id="PF02518">
    <property type="entry name" value="HATPase_c"/>
    <property type="match status" value="1"/>
</dbReference>
<feature type="transmembrane region" description="Helical" evidence="8">
    <location>
        <begin position="12"/>
        <end position="32"/>
    </location>
</feature>
<evidence type="ECO:0000259" key="10">
    <source>
        <dbReference type="PROSITE" id="PS50885"/>
    </source>
</evidence>
<keyword evidence="5" id="KW-0808">Transferase</keyword>
<feature type="domain" description="HAMP" evidence="10">
    <location>
        <begin position="90"/>
        <end position="142"/>
    </location>
</feature>
<feature type="domain" description="Histidine kinase" evidence="9">
    <location>
        <begin position="150"/>
        <end position="364"/>
    </location>
</feature>
<keyword evidence="8" id="KW-0472">Membrane</keyword>
<dbReference type="Gene3D" id="3.30.565.10">
    <property type="entry name" value="Histidine kinase-like ATPase, C-terminal domain"/>
    <property type="match status" value="1"/>
</dbReference>
<dbReference type="Gene3D" id="6.10.340.10">
    <property type="match status" value="1"/>
</dbReference>
<gene>
    <name evidence="11" type="ORF">H1P_1030022</name>
</gene>
<dbReference type="OrthoDB" id="9763461at2"/>
<dbReference type="SUPFAM" id="SSF158472">
    <property type="entry name" value="HAMP domain-like"/>
    <property type="match status" value="1"/>
</dbReference>
<dbReference type="Proteomes" id="UP000320055">
    <property type="component" value="Unassembled WGS sequence"/>
</dbReference>
<dbReference type="InterPro" id="IPR003594">
    <property type="entry name" value="HATPase_dom"/>
</dbReference>
<dbReference type="InterPro" id="IPR004358">
    <property type="entry name" value="Sig_transdc_His_kin-like_C"/>
</dbReference>
<dbReference type="PANTHER" id="PTHR43711:SF1">
    <property type="entry name" value="HISTIDINE KINASE 1"/>
    <property type="match status" value="1"/>
</dbReference>
<dbReference type="InterPro" id="IPR003660">
    <property type="entry name" value="HAMP_dom"/>
</dbReference>
<dbReference type="CDD" id="cd00082">
    <property type="entry name" value="HisKA"/>
    <property type="match status" value="1"/>
</dbReference>
<dbReference type="Pfam" id="PF00672">
    <property type="entry name" value="HAMP"/>
    <property type="match status" value="1"/>
</dbReference>
<keyword evidence="12" id="KW-1185">Reference proteome</keyword>
<dbReference type="PRINTS" id="PR00344">
    <property type="entry name" value="BCTRLSENSOR"/>
</dbReference>
<dbReference type="Gene3D" id="1.10.287.130">
    <property type="match status" value="1"/>
</dbReference>
<comment type="catalytic activity">
    <reaction evidence="1">
        <text>ATP + protein L-histidine = ADP + protein N-phospho-L-histidine.</text>
        <dbReference type="EC" id="2.7.13.3"/>
    </reaction>
</comment>
<reference evidence="11 12" key="1">
    <citation type="submission" date="2019-01" db="EMBL/GenBank/DDBJ databases">
        <authorList>
            <person name="Brito A."/>
        </authorList>
    </citation>
    <scope>NUCLEOTIDE SEQUENCE [LARGE SCALE GENOMIC DNA]</scope>
    <source>
        <strain evidence="11">1</strain>
    </source>
</reference>
<dbReference type="InterPro" id="IPR050736">
    <property type="entry name" value="Sensor_HK_Regulatory"/>
</dbReference>
<dbReference type="EC" id="2.7.13.3" evidence="3"/>
<keyword evidence="8" id="KW-0812">Transmembrane</keyword>
<dbReference type="GO" id="GO:0000155">
    <property type="term" value="F:phosphorelay sensor kinase activity"/>
    <property type="evidence" value="ECO:0007669"/>
    <property type="project" value="InterPro"/>
</dbReference>
<feature type="transmembrane region" description="Helical" evidence="8">
    <location>
        <begin position="71"/>
        <end position="89"/>
    </location>
</feature>
<proteinExistence type="predicted"/>
<dbReference type="FunFam" id="3.30.565.10:FF:000006">
    <property type="entry name" value="Sensor histidine kinase WalK"/>
    <property type="match status" value="1"/>
</dbReference>
<keyword evidence="6 11" id="KW-0418">Kinase</keyword>
<evidence type="ECO:0000256" key="2">
    <source>
        <dbReference type="ARBA" id="ARBA00004370"/>
    </source>
</evidence>
<dbReference type="CDD" id="cd06225">
    <property type="entry name" value="HAMP"/>
    <property type="match status" value="1"/>
</dbReference>
<evidence type="ECO:0000256" key="8">
    <source>
        <dbReference type="SAM" id="Phobius"/>
    </source>
</evidence>
<keyword evidence="8" id="KW-1133">Transmembrane helix</keyword>
<dbReference type="SUPFAM" id="SSF47384">
    <property type="entry name" value="Homodimeric domain of signal transducing histidine kinase"/>
    <property type="match status" value="1"/>
</dbReference>
<name>A0A563VJ57_9CYAN</name>
<dbReference type="Pfam" id="PF00512">
    <property type="entry name" value="HisKA"/>
    <property type="match status" value="1"/>
</dbReference>
<evidence type="ECO:0000313" key="12">
    <source>
        <dbReference type="Proteomes" id="UP000320055"/>
    </source>
</evidence>
<comment type="subcellular location">
    <subcellularLocation>
        <location evidence="2">Membrane</location>
    </subcellularLocation>
</comment>
<dbReference type="RefSeq" id="WP_144868841.1">
    <property type="nucleotide sequence ID" value="NZ_LR213859.1"/>
</dbReference>
<dbReference type="PANTHER" id="PTHR43711">
    <property type="entry name" value="TWO-COMPONENT HISTIDINE KINASE"/>
    <property type="match status" value="1"/>
</dbReference>
<keyword evidence="4" id="KW-0597">Phosphoprotein</keyword>
<dbReference type="SMART" id="SM00387">
    <property type="entry name" value="HATPase_c"/>
    <property type="match status" value="1"/>
</dbReference>
<dbReference type="SMART" id="SM00304">
    <property type="entry name" value="HAMP"/>
    <property type="match status" value="1"/>
</dbReference>
<evidence type="ECO:0000256" key="3">
    <source>
        <dbReference type="ARBA" id="ARBA00012438"/>
    </source>
</evidence>
<evidence type="ECO:0000256" key="1">
    <source>
        <dbReference type="ARBA" id="ARBA00000085"/>
    </source>
</evidence>
<evidence type="ECO:0000256" key="7">
    <source>
        <dbReference type="ARBA" id="ARBA00023012"/>
    </source>
</evidence>
<dbReference type="CDD" id="cd16922">
    <property type="entry name" value="HATPase_EvgS-ArcB-TorS-like"/>
    <property type="match status" value="1"/>
</dbReference>
<dbReference type="InterPro" id="IPR036097">
    <property type="entry name" value="HisK_dim/P_sf"/>
</dbReference>
<evidence type="ECO:0000256" key="6">
    <source>
        <dbReference type="ARBA" id="ARBA00022777"/>
    </source>
</evidence>
<evidence type="ECO:0000313" key="11">
    <source>
        <dbReference type="EMBL" id="VEP11423.1"/>
    </source>
</evidence>
<dbReference type="InterPro" id="IPR005467">
    <property type="entry name" value="His_kinase_dom"/>
</dbReference>
<dbReference type="SUPFAM" id="SSF55874">
    <property type="entry name" value="ATPase domain of HSP90 chaperone/DNA topoisomerase II/histidine kinase"/>
    <property type="match status" value="1"/>
</dbReference>
<dbReference type="EMBL" id="CAACVJ010000006">
    <property type="protein sequence ID" value="VEP11423.1"/>
    <property type="molecule type" value="Genomic_DNA"/>
</dbReference>
<dbReference type="SMART" id="SM00388">
    <property type="entry name" value="HisKA"/>
    <property type="match status" value="1"/>
</dbReference>
<dbReference type="AlphaFoldDB" id="A0A563VJ57"/>
<organism evidence="11 12">
    <name type="scientific">Hyella patelloides LEGE 07179</name>
    <dbReference type="NCBI Taxonomy" id="945734"/>
    <lineage>
        <taxon>Bacteria</taxon>
        <taxon>Bacillati</taxon>
        <taxon>Cyanobacteriota</taxon>
        <taxon>Cyanophyceae</taxon>
        <taxon>Pleurocapsales</taxon>
        <taxon>Hyellaceae</taxon>
        <taxon>Hyella</taxon>
    </lineage>
</organism>
<sequence>MNDLNLQARLFFSHILVTIVGVTASSVVGNFFSPRFFQFHVRDLEGRGLTIRTAHSQLLEVFETAWARGNFWSFLIGTLAAAILSYWIAKRIVQPLNQMETIVYQFANGKLDERMSHFEIPELDRLAIGFNRMAASLEEVESRRREIIDDLTHELRTPLTIIRGRLEEIADGIITANSQIYSRLIRETKRLQRLLNDLQELSQAETGNLSLNLQPTNLRQILEPLIERFSEQLLGSDLALKLDCPNNLPYVMIDSDRLEQILVNLLSNAIRHTPSGSITLKAWSEIDKVWISFTDTGSGIATEELAHVFRRFWRSQKSRDQRYGGTGIGLAICRRLVEIHGGEIFVESQLGVGSTFKFFLPMNVRV</sequence>
<evidence type="ECO:0000259" key="9">
    <source>
        <dbReference type="PROSITE" id="PS50109"/>
    </source>
</evidence>
<dbReference type="InterPro" id="IPR036890">
    <property type="entry name" value="HATPase_C_sf"/>
</dbReference>
<dbReference type="PROSITE" id="PS50885">
    <property type="entry name" value="HAMP"/>
    <property type="match status" value="1"/>
</dbReference>
<dbReference type="GO" id="GO:0016020">
    <property type="term" value="C:membrane"/>
    <property type="evidence" value="ECO:0007669"/>
    <property type="project" value="UniProtKB-SubCell"/>
</dbReference>